<protein>
    <submittedName>
        <fullName evidence="2">Uncharacterized protein</fullName>
    </submittedName>
</protein>
<reference evidence="3" key="1">
    <citation type="submission" date="2017-03" db="EMBL/GenBank/DDBJ databases">
        <authorList>
            <person name="Monnet C."/>
        </authorList>
    </citation>
    <scope>NUCLEOTIDE SEQUENCE [LARGE SCALE GENOMIC DNA]</scope>
    <source>
        <strain evidence="3">SJ5-8</strain>
    </source>
</reference>
<dbReference type="AlphaFoldDB" id="A0A2H1L4V4"/>
<evidence type="ECO:0000313" key="2">
    <source>
        <dbReference type="EMBL" id="SMY11423.1"/>
    </source>
</evidence>
<evidence type="ECO:0000256" key="1">
    <source>
        <dbReference type="SAM" id="MobiDB-lite"/>
    </source>
</evidence>
<sequence>MNGLFVLLIVAAVLLTTLVAANNSKSTRAAREGLAVQREREELAASIEGLERELEVGDHSPEMKAEAASRAKRNREVARRAEAEREASRQAAADRAAVRQAEAEAARIAGLSAEEREIEARAQRIMRRAARPEAACLEAARRSAKEEIKHRASSEYLEKGLAATDRLKGRELHPVETRMFDVEQEIVESILAGSEADSRQRALAYINARTVELQRDLVRHQENLARYRRAHEATEYDSSSGQAQYFRQRRDTVGEQIDALEAKLRGVARVQGKMRQMMADEGG</sequence>
<feature type="region of interest" description="Disordered" evidence="1">
    <location>
        <begin position="56"/>
        <end position="95"/>
    </location>
</feature>
<accession>A0A2H1L4V4</accession>
<dbReference type="RefSeq" id="WP_101588300.1">
    <property type="nucleotide sequence ID" value="NZ_FXZM01000004.1"/>
</dbReference>
<proteinExistence type="predicted"/>
<evidence type="ECO:0000313" key="3">
    <source>
        <dbReference type="Proteomes" id="UP000234462"/>
    </source>
</evidence>
<organism evidence="2 3">
    <name type="scientific">Brevibacterium jeotgali</name>
    <dbReference type="NCBI Taxonomy" id="1262550"/>
    <lineage>
        <taxon>Bacteria</taxon>
        <taxon>Bacillati</taxon>
        <taxon>Actinomycetota</taxon>
        <taxon>Actinomycetes</taxon>
        <taxon>Micrococcales</taxon>
        <taxon>Brevibacteriaceae</taxon>
        <taxon>Brevibacterium</taxon>
    </lineage>
</organism>
<keyword evidence="3" id="KW-1185">Reference proteome</keyword>
<dbReference type="Proteomes" id="UP000234462">
    <property type="component" value="Unassembled WGS sequence"/>
</dbReference>
<name>A0A2H1L4V4_9MICO</name>
<feature type="compositionally biased region" description="Basic and acidic residues" evidence="1">
    <location>
        <begin position="56"/>
        <end position="88"/>
    </location>
</feature>
<gene>
    <name evidence="2" type="ORF">BJEO58_01008</name>
</gene>
<dbReference type="EMBL" id="FXZM01000004">
    <property type="protein sequence ID" value="SMY11423.1"/>
    <property type="molecule type" value="Genomic_DNA"/>
</dbReference>